<dbReference type="Pfam" id="PF02237">
    <property type="entry name" value="BPL_C"/>
    <property type="match status" value="1"/>
</dbReference>
<name>A0ABV3X7T9_9FIRM</name>
<comment type="similarity">
    <text evidence="5">Belongs to the biotin--protein ligase family.</text>
</comment>
<dbReference type="Gene3D" id="3.30.930.10">
    <property type="entry name" value="Bira Bifunctional Protein, Domain 2"/>
    <property type="match status" value="1"/>
</dbReference>
<feature type="binding site" evidence="5">
    <location>
        <begin position="90"/>
        <end position="92"/>
    </location>
    <ligand>
        <name>biotin</name>
        <dbReference type="ChEBI" id="CHEBI:57586"/>
    </ligand>
</feature>
<dbReference type="InterPro" id="IPR036388">
    <property type="entry name" value="WH-like_DNA-bd_sf"/>
</dbReference>
<dbReference type="CDD" id="cd16442">
    <property type="entry name" value="BPL"/>
    <property type="match status" value="1"/>
</dbReference>
<dbReference type="EMBL" id="JARVLH010000004">
    <property type="protein sequence ID" value="MEX5285538.1"/>
    <property type="molecule type" value="Genomic_DNA"/>
</dbReference>
<dbReference type="InterPro" id="IPR036390">
    <property type="entry name" value="WH_DNA-bd_sf"/>
</dbReference>
<dbReference type="InterPro" id="IPR008988">
    <property type="entry name" value="Transcriptional_repressor_C"/>
</dbReference>
<proteinExistence type="inferred from homology"/>
<accession>A0ABV3X7T9</accession>
<dbReference type="EC" id="6.3.4.15" evidence="5"/>
<keyword evidence="4 5" id="KW-0092">Biotin</keyword>
<dbReference type="PANTHER" id="PTHR12835:SF5">
    <property type="entry name" value="BIOTIN--PROTEIN LIGASE"/>
    <property type="match status" value="1"/>
</dbReference>
<keyword evidence="2 5" id="KW-0547">Nucleotide-binding</keyword>
<keyword evidence="5" id="KW-0804">Transcription</keyword>
<evidence type="ECO:0000256" key="2">
    <source>
        <dbReference type="ARBA" id="ARBA00022741"/>
    </source>
</evidence>
<keyword evidence="8" id="KW-1185">Reference proteome</keyword>
<dbReference type="HAMAP" id="MF_00978">
    <property type="entry name" value="Bifunct_BirA"/>
    <property type="match status" value="1"/>
</dbReference>
<keyword evidence="1 5" id="KW-0436">Ligase</keyword>
<evidence type="ECO:0000256" key="3">
    <source>
        <dbReference type="ARBA" id="ARBA00022840"/>
    </source>
</evidence>
<keyword evidence="3 5" id="KW-0067">ATP-binding</keyword>
<gene>
    <name evidence="5" type="primary">birA</name>
    <name evidence="7" type="ORF">QCO44_07800</name>
</gene>
<dbReference type="Pfam" id="PF08279">
    <property type="entry name" value="HTH_11"/>
    <property type="match status" value="1"/>
</dbReference>
<keyword evidence="5" id="KW-0238">DNA-binding</keyword>
<dbReference type="InterPro" id="IPR011991">
    <property type="entry name" value="ArsR-like_HTH"/>
</dbReference>
<evidence type="ECO:0000256" key="4">
    <source>
        <dbReference type="ARBA" id="ARBA00023267"/>
    </source>
</evidence>
<feature type="binding site" evidence="5">
    <location>
        <position position="114"/>
    </location>
    <ligand>
        <name>biotin</name>
        <dbReference type="ChEBI" id="CHEBI:57586"/>
    </ligand>
</feature>
<dbReference type="SUPFAM" id="SSF55681">
    <property type="entry name" value="Class II aaRS and biotin synthetases"/>
    <property type="match status" value="1"/>
</dbReference>
<dbReference type="InterPro" id="IPR004143">
    <property type="entry name" value="BPL_LPL_catalytic"/>
</dbReference>
<dbReference type="SUPFAM" id="SSF50037">
    <property type="entry name" value="C-terminal domain of transcriptional repressors"/>
    <property type="match status" value="1"/>
</dbReference>
<dbReference type="CDD" id="cd00090">
    <property type="entry name" value="HTH_ARSR"/>
    <property type="match status" value="1"/>
</dbReference>
<dbReference type="InterPro" id="IPR030855">
    <property type="entry name" value="Bifunct_BirA"/>
</dbReference>
<protein>
    <recommendedName>
        <fullName evidence="5">Bifunctional ligase/repressor BirA</fullName>
    </recommendedName>
    <alternativeName>
        <fullName evidence="5">Biotin--[acetyl-CoA-carboxylase] ligase</fullName>
        <ecNumber evidence="5">6.3.4.15</ecNumber>
    </alternativeName>
    <alternativeName>
        <fullName evidence="5">Biotin--protein ligase</fullName>
    </alternativeName>
    <alternativeName>
        <fullName evidence="5">Biotin-[acetyl-CoA carboxylase] synthetase</fullName>
    </alternativeName>
</protein>
<dbReference type="InterPro" id="IPR004408">
    <property type="entry name" value="Biotin_CoA_COase_ligase"/>
</dbReference>
<dbReference type="RefSeq" id="WP_368847264.1">
    <property type="nucleotide sequence ID" value="NZ_CP194411.1"/>
</dbReference>
<feature type="binding site" evidence="5">
    <location>
        <position position="184"/>
    </location>
    <ligand>
        <name>biotin</name>
        <dbReference type="ChEBI" id="CHEBI:57586"/>
    </ligand>
</feature>
<dbReference type="Proteomes" id="UP001559623">
    <property type="component" value="Unassembled WGS sequence"/>
</dbReference>
<organism evidence="7 8">
    <name type="scientific">Selenomonas sputigena</name>
    <dbReference type="NCBI Taxonomy" id="69823"/>
    <lineage>
        <taxon>Bacteria</taxon>
        <taxon>Bacillati</taxon>
        <taxon>Bacillota</taxon>
        <taxon>Negativicutes</taxon>
        <taxon>Selenomonadales</taxon>
        <taxon>Selenomonadaceae</taxon>
        <taxon>Selenomonas</taxon>
    </lineage>
</organism>
<dbReference type="InterPro" id="IPR045864">
    <property type="entry name" value="aa-tRNA-synth_II/BPL/LPL"/>
</dbReference>
<evidence type="ECO:0000256" key="1">
    <source>
        <dbReference type="ARBA" id="ARBA00022598"/>
    </source>
</evidence>
<comment type="catalytic activity">
    <reaction evidence="5">
        <text>biotin + L-lysyl-[protein] + ATP = N(6)-biotinyl-L-lysyl-[protein] + AMP + diphosphate + H(+)</text>
        <dbReference type="Rhea" id="RHEA:11756"/>
        <dbReference type="Rhea" id="RHEA-COMP:9752"/>
        <dbReference type="Rhea" id="RHEA-COMP:10505"/>
        <dbReference type="ChEBI" id="CHEBI:15378"/>
        <dbReference type="ChEBI" id="CHEBI:29969"/>
        <dbReference type="ChEBI" id="CHEBI:30616"/>
        <dbReference type="ChEBI" id="CHEBI:33019"/>
        <dbReference type="ChEBI" id="CHEBI:57586"/>
        <dbReference type="ChEBI" id="CHEBI:83144"/>
        <dbReference type="ChEBI" id="CHEBI:456215"/>
        <dbReference type="EC" id="6.3.4.15"/>
    </reaction>
</comment>
<dbReference type="Gene3D" id="2.30.30.100">
    <property type="match status" value="1"/>
</dbReference>
<feature type="domain" description="BPL/LPL catalytic" evidence="6">
    <location>
        <begin position="67"/>
        <end position="257"/>
    </location>
</feature>
<comment type="caution">
    <text evidence="7">The sequence shown here is derived from an EMBL/GenBank/DDBJ whole genome shotgun (WGS) entry which is preliminary data.</text>
</comment>
<evidence type="ECO:0000313" key="7">
    <source>
        <dbReference type="EMBL" id="MEX5285538.1"/>
    </source>
</evidence>
<evidence type="ECO:0000313" key="8">
    <source>
        <dbReference type="Proteomes" id="UP001559623"/>
    </source>
</evidence>
<feature type="binding site" evidence="5">
    <location>
        <begin position="118"/>
        <end position="120"/>
    </location>
    <ligand>
        <name>biotin</name>
        <dbReference type="ChEBI" id="CHEBI:57586"/>
    </ligand>
</feature>
<comment type="function">
    <text evidence="5">Acts both as a biotin--[acetyl-CoA-carboxylase] ligase and a repressor.</text>
</comment>
<feature type="DNA-binding region" description="H-T-H motif" evidence="5">
    <location>
        <begin position="19"/>
        <end position="38"/>
    </location>
</feature>
<reference evidence="7 8" key="1">
    <citation type="submission" date="2023-04" db="EMBL/GenBank/DDBJ databases">
        <title>Genome Sequence of Selenomonas sputigena ATCC 33150.</title>
        <authorList>
            <person name="Miller D.P."/>
            <person name="Anvari S."/>
            <person name="Polson S.W."/>
            <person name="Macdonald M."/>
            <person name="Mcdowell J.V."/>
        </authorList>
    </citation>
    <scope>NUCLEOTIDE SEQUENCE [LARGE SCALE GENOMIC DNA]</scope>
    <source>
        <strain evidence="7 8">ATCC 33150</strain>
    </source>
</reference>
<dbReference type="InterPro" id="IPR003142">
    <property type="entry name" value="BPL_C"/>
</dbReference>
<dbReference type="Pfam" id="PF03099">
    <property type="entry name" value="BPL_LplA_LipB"/>
    <property type="match status" value="1"/>
</dbReference>
<dbReference type="InterPro" id="IPR013196">
    <property type="entry name" value="HTH_11"/>
</dbReference>
<dbReference type="PANTHER" id="PTHR12835">
    <property type="entry name" value="BIOTIN PROTEIN LIGASE"/>
    <property type="match status" value="1"/>
</dbReference>
<keyword evidence="5" id="KW-0678">Repressor</keyword>
<evidence type="ECO:0000256" key="5">
    <source>
        <dbReference type="HAMAP-Rule" id="MF_00978"/>
    </source>
</evidence>
<keyword evidence="5" id="KW-0805">Transcription regulation</keyword>
<dbReference type="Gene3D" id="1.10.10.10">
    <property type="entry name" value="Winged helix-like DNA-binding domain superfamily/Winged helix DNA-binding domain"/>
    <property type="match status" value="1"/>
</dbReference>
<dbReference type="GO" id="GO:0004077">
    <property type="term" value="F:biotin--[biotin carboxyl-carrier protein] ligase activity"/>
    <property type="evidence" value="ECO:0007669"/>
    <property type="project" value="UniProtKB-EC"/>
</dbReference>
<sequence length="326" mass="36192">MRSTILKILRKAGASYISGEEIAKRLGVSRTAVWKHIRELREAGYDIVSQSRNGYALKVAPDRLLPEEIKNGLRTKRIGRDIVFLEEIDSTNNVAKQLAAQGAAEGTVVVAEEQGKGRGRLERPYFCPKGKGIWFSVILRPQFLPREAPKCTFLAAVAVAMAMERFGLRAEIKWPNDILHEGRKLTGILTEMSAELDGINYIVIGTGINVNIAAEEFPEDIRDKATSLSQMKGEPLPRIAVFQAVLEAMDELWALLEREGFAPIVERWRKYAVTLGQEVHVIGAAKKETFDGRAVDIDEEGALLVETEEGMRRVLAGDVSIRPKQG</sequence>
<dbReference type="SUPFAM" id="SSF46785">
    <property type="entry name" value="Winged helix' DNA-binding domain"/>
    <property type="match status" value="1"/>
</dbReference>
<evidence type="ECO:0000259" key="6">
    <source>
        <dbReference type="PROSITE" id="PS51733"/>
    </source>
</evidence>
<dbReference type="PROSITE" id="PS51733">
    <property type="entry name" value="BPL_LPL_CATALYTIC"/>
    <property type="match status" value="1"/>
</dbReference>
<dbReference type="NCBIfam" id="TIGR00121">
    <property type="entry name" value="birA_ligase"/>
    <property type="match status" value="1"/>
</dbReference>